<evidence type="ECO:0000313" key="2">
    <source>
        <dbReference type="Proteomes" id="UP001558850"/>
    </source>
</evidence>
<dbReference type="EMBL" id="JBFRCH010000040">
    <property type="protein sequence ID" value="MEX3936951.1"/>
    <property type="molecule type" value="Genomic_DNA"/>
</dbReference>
<gene>
    <name evidence="1" type="ORF">AB4Y32_35240</name>
</gene>
<organism evidence="1 2">
    <name type="scientific">Paraburkholderia phymatum</name>
    <dbReference type="NCBI Taxonomy" id="148447"/>
    <lineage>
        <taxon>Bacteria</taxon>
        <taxon>Pseudomonadati</taxon>
        <taxon>Pseudomonadota</taxon>
        <taxon>Betaproteobacteria</taxon>
        <taxon>Burkholderiales</taxon>
        <taxon>Burkholderiaceae</taxon>
        <taxon>Paraburkholderia</taxon>
    </lineage>
</organism>
<reference evidence="1" key="1">
    <citation type="submission" date="2024-07" db="EMBL/GenBank/DDBJ databases">
        <title>A survey of Mimosa microsymbionts across Brazilian biomes reveals a high diversity of Paraburkholderia nodulating endemic species, but also that Cupriavidus is common as a symbiont of widespread species.</title>
        <authorList>
            <person name="Rouws L."/>
            <person name="Barauna A."/>
            <person name="Beukes C."/>
            <person name="Rouws J.R.C."/>
            <person name="De Faria S.M."/>
            <person name="Gross E."/>
            <person name="Bueno Dos Reis Junior F."/>
            <person name="Simon M.F."/>
            <person name="Maluk M."/>
            <person name="Odee D.W."/>
            <person name="Kenicer G."/>
            <person name="Young J.P.W."/>
            <person name="Reis V.M."/>
            <person name="Zilli J."/>
            <person name="James E.K."/>
        </authorList>
    </citation>
    <scope>NUCLEOTIDE SEQUENCE</scope>
    <source>
        <strain evidence="1">EG181B</strain>
    </source>
</reference>
<keyword evidence="2" id="KW-1185">Reference proteome</keyword>
<accession>A0ACC6UBC1</accession>
<evidence type="ECO:0000313" key="1">
    <source>
        <dbReference type="EMBL" id="MEX3936951.1"/>
    </source>
</evidence>
<protein>
    <submittedName>
        <fullName evidence="1">Uncharacterized protein</fullName>
    </submittedName>
</protein>
<sequence>MATSFSSWLSAVGATNERAAGRYRTWALRRFSAISTEQANNTSFVFCFVGVTDIESIAVEKTLFGAEMDHAARQAACEQAVALASAVLAHGR</sequence>
<dbReference type="Proteomes" id="UP001558850">
    <property type="component" value="Unassembled WGS sequence"/>
</dbReference>
<name>A0ACC6UBC1_9BURK</name>
<comment type="caution">
    <text evidence="1">The sequence shown here is derived from an EMBL/GenBank/DDBJ whole genome shotgun (WGS) entry which is preliminary data.</text>
</comment>
<proteinExistence type="predicted"/>